<keyword evidence="2" id="KW-1185">Reference proteome</keyword>
<organism evidence="1 2">
    <name type="scientific">Symbiodinium microadriaticum</name>
    <name type="common">Dinoflagellate</name>
    <name type="synonym">Zooxanthella microadriatica</name>
    <dbReference type="NCBI Taxonomy" id="2951"/>
    <lineage>
        <taxon>Eukaryota</taxon>
        <taxon>Sar</taxon>
        <taxon>Alveolata</taxon>
        <taxon>Dinophyceae</taxon>
        <taxon>Suessiales</taxon>
        <taxon>Symbiodiniaceae</taxon>
        <taxon>Symbiodinium</taxon>
    </lineage>
</organism>
<evidence type="ECO:0000313" key="1">
    <source>
        <dbReference type="EMBL" id="OLQ08622.1"/>
    </source>
</evidence>
<dbReference type="AlphaFoldDB" id="A0A1Q9EMG7"/>
<dbReference type="Proteomes" id="UP000186817">
    <property type="component" value="Unassembled WGS sequence"/>
</dbReference>
<dbReference type="EMBL" id="LSRX01000113">
    <property type="protein sequence ID" value="OLQ08622.1"/>
    <property type="molecule type" value="Genomic_DNA"/>
</dbReference>
<sequence length="81" mass="9482">MALFPDRQAEVKLISELPRSPKLSRQPFLHGQERRLRASYSGNQEELIELQREPRWWQASLCLQRKEGQSVVPSRLRAAVQ</sequence>
<proteinExistence type="predicted"/>
<protein>
    <submittedName>
        <fullName evidence="1">Uncharacterized protein</fullName>
    </submittedName>
</protein>
<accession>A0A1Q9EMG7</accession>
<reference evidence="1 2" key="1">
    <citation type="submission" date="2016-02" db="EMBL/GenBank/DDBJ databases">
        <title>Genome analysis of coral dinoflagellate symbionts highlights evolutionary adaptations to a symbiotic lifestyle.</title>
        <authorList>
            <person name="Aranda M."/>
            <person name="Li Y."/>
            <person name="Liew Y.J."/>
            <person name="Baumgarten S."/>
            <person name="Simakov O."/>
            <person name="Wilson M."/>
            <person name="Piel J."/>
            <person name="Ashoor H."/>
            <person name="Bougouffa S."/>
            <person name="Bajic V.B."/>
            <person name="Ryu T."/>
            <person name="Ravasi T."/>
            <person name="Bayer T."/>
            <person name="Micklem G."/>
            <person name="Kim H."/>
            <person name="Bhak J."/>
            <person name="Lajeunesse T.C."/>
            <person name="Voolstra C.R."/>
        </authorList>
    </citation>
    <scope>NUCLEOTIDE SEQUENCE [LARGE SCALE GENOMIC DNA]</scope>
    <source>
        <strain evidence="1 2">CCMP2467</strain>
    </source>
</reference>
<evidence type="ECO:0000313" key="2">
    <source>
        <dbReference type="Proteomes" id="UP000186817"/>
    </source>
</evidence>
<name>A0A1Q9EMG7_SYMMI</name>
<comment type="caution">
    <text evidence="1">The sequence shown here is derived from an EMBL/GenBank/DDBJ whole genome shotgun (WGS) entry which is preliminary data.</text>
</comment>
<gene>
    <name evidence="1" type="ORF">AK812_SmicGene7849</name>
</gene>